<dbReference type="Gramene" id="OQU77867">
    <property type="protein sequence ID" value="OQU77867"/>
    <property type="gene ID" value="SORBI_3009G115050"/>
</dbReference>
<gene>
    <name evidence="1" type="ORF">SORBI_3009G115050</name>
</gene>
<evidence type="ECO:0000313" key="1">
    <source>
        <dbReference type="EMBL" id="OQU77867.1"/>
    </source>
</evidence>
<evidence type="ECO:0000313" key="2">
    <source>
        <dbReference type="Proteomes" id="UP000000768"/>
    </source>
</evidence>
<dbReference type="Proteomes" id="UP000000768">
    <property type="component" value="Chromosome 9"/>
</dbReference>
<dbReference type="InParanoid" id="A0A1Z5R270"/>
<reference evidence="2" key="2">
    <citation type="journal article" date="2018" name="Plant J.">
        <title>The Sorghum bicolor reference genome: improved assembly, gene annotations, a transcriptome atlas, and signatures of genome organization.</title>
        <authorList>
            <person name="McCormick R.F."/>
            <person name="Truong S.K."/>
            <person name="Sreedasyam A."/>
            <person name="Jenkins J."/>
            <person name="Shu S."/>
            <person name="Sims D."/>
            <person name="Kennedy M."/>
            <person name="Amirebrahimi M."/>
            <person name="Weers B.D."/>
            <person name="McKinley B."/>
            <person name="Mattison A."/>
            <person name="Morishige D.T."/>
            <person name="Grimwood J."/>
            <person name="Schmutz J."/>
            <person name="Mullet J.E."/>
        </authorList>
    </citation>
    <scope>NUCLEOTIDE SEQUENCE [LARGE SCALE GENOMIC DNA]</scope>
    <source>
        <strain evidence="2">cv. BTx623</strain>
    </source>
</reference>
<dbReference type="ExpressionAtlas" id="A0A1Z5R270">
    <property type="expression patterns" value="differential"/>
</dbReference>
<accession>A0A1Z5R270</accession>
<sequence length="118" mass="12319">MRPLFVSIFAAREASKTMAKGKSVIINMDKDKGVIWEPAPTPVPALPSDGFGAQVSVPPLRWFGCPGLSAPASIGWFGCACPCATGTQSPEPIGSVEVHVQLARSALGLLPSTYRPGL</sequence>
<protein>
    <submittedName>
        <fullName evidence="1">Uncharacterized protein</fullName>
    </submittedName>
</protein>
<proteinExistence type="predicted"/>
<name>A0A1Z5R270_SORBI</name>
<reference evidence="1 2" key="1">
    <citation type="journal article" date="2009" name="Nature">
        <title>The Sorghum bicolor genome and the diversification of grasses.</title>
        <authorList>
            <person name="Paterson A.H."/>
            <person name="Bowers J.E."/>
            <person name="Bruggmann R."/>
            <person name="Dubchak I."/>
            <person name="Grimwood J."/>
            <person name="Gundlach H."/>
            <person name="Haberer G."/>
            <person name="Hellsten U."/>
            <person name="Mitros T."/>
            <person name="Poliakov A."/>
            <person name="Schmutz J."/>
            <person name="Spannagl M."/>
            <person name="Tang H."/>
            <person name="Wang X."/>
            <person name="Wicker T."/>
            <person name="Bharti A.K."/>
            <person name="Chapman J."/>
            <person name="Feltus F.A."/>
            <person name="Gowik U."/>
            <person name="Grigoriev I.V."/>
            <person name="Lyons E."/>
            <person name="Maher C.A."/>
            <person name="Martis M."/>
            <person name="Narechania A."/>
            <person name="Otillar R.P."/>
            <person name="Penning B.W."/>
            <person name="Salamov A.A."/>
            <person name="Wang Y."/>
            <person name="Zhang L."/>
            <person name="Carpita N.C."/>
            <person name="Freeling M."/>
            <person name="Gingle A.R."/>
            <person name="Hash C.T."/>
            <person name="Keller B."/>
            <person name="Klein P."/>
            <person name="Kresovich S."/>
            <person name="McCann M.C."/>
            <person name="Ming R."/>
            <person name="Peterson D.G."/>
            <person name="Mehboob-ur-Rahman"/>
            <person name="Ware D."/>
            <person name="Westhoff P."/>
            <person name="Mayer K.F."/>
            <person name="Messing J."/>
            <person name="Rokhsar D.S."/>
        </authorList>
    </citation>
    <scope>NUCLEOTIDE SEQUENCE [LARGE SCALE GENOMIC DNA]</scope>
    <source>
        <strain evidence="2">cv. BTx623</strain>
    </source>
</reference>
<dbReference type="EMBL" id="CM000768">
    <property type="protein sequence ID" value="OQU77867.1"/>
    <property type="molecule type" value="Genomic_DNA"/>
</dbReference>
<dbReference type="AlphaFoldDB" id="A0A1Z5R270"/>
<organism evidence="1 2">
    <name type="scientific">Sorghum bicolor</name>
    <name type="common">Sorghum</name>
    <name type="synonym">Sorghum vulgare</name>
    <dbReference type="NCBI Taxonomy" id="4558"/>
    <lineage>
        <taxon>Eukaryota</taxon>
        <taxon>Viridiplantae</taxon>
        <taxon>Streptophyta</taxon>
        <taxon>Embryophyta</taxon>
        <taxon>Tracheophyta</taxon>
        <taxon>Spermatophyta</taxon>
        <taxon>Magnoliopsida</taxon>
        <taxon>Liliopsida</taxon>
        <taxon>Poales</taxon>
        <taxon>Poaceae</taxon>
        <taxon>PACMAD clade</taxon>
        <taxon>Panicoideae</taxon>
        <taxon>Andropogonodae</taxon>
        <taxon>Andropogoneae</taxon>
        <taxon>Sorghinae</taxon>
        <taxon>Sorghum</taxon>
    </lineage>
</organism>
<keyword evidence="2" id="KW-1185">Reference proteome</keyword>